<dbReference type="SUPFAM" id="SSF52833">
    <property type="entry name" value="Thioredoxin-like"/>
    <property type="match status" value="1"/>
</dbReference>
<feature type="domain" description="Thioredoxin" evidence="5">
    <location>
        <begin position="34"/>
        <end position="201"/>
    </location>
</feature>
<keyword evidence="3" id="KW-0479">Metal-binding</keyword>
<dbReference type="Proteomes" id="UP000664904">
    <property type="component" value="Chromosome"/>
</dbReference>
<gene>
    <name evidence="6" type="ORF">J5O05_10825</name>
</gene>
<proteinExistence type="inferred from homology"/>
<dbReference type="CDD" id="cd02968">
    <property type="entry name" value="SCO"/>
    <property type="match status" value="1"/>
</dbReference>
<evidence type="ECO:0000313" key="6">
    <source>
        <dbReference type="EMBL" id="QTH70480.1"/>
    </source>
</evidence>
<dbReference type="PANTHER" id="PTHR12151">
    <property type="entry name" value="ELECTRON TRANSPORT PROTIN SCO1/SENC FAMILY MEMBER"/>
    <property type="match status" value="1"/>
</dbReference>
<comment type="similarity">
    <text evidence="1">Belongs to the SCO1/2 family.</text>
</comment>
<feature type="binding site" evidence="3">
    <location>
        <position position="158"/>
    </location>
    <ligand>
        <name>Cu cation</name>
        <dbReference type="ChEBI" id="CHEBI:23378"/>
    </ligand>
</feature>
<keyword evidence="2 3" id="KW-0186">Copper</keyword>
<feature type="disulfide bond" description="Redox-active" evidence="4">
    <location>
        <begin position="72"/>
        <end position="76"/>
    </location>
</feature>
<sequence>MGLTVGKGIWALLLLVLASCTKVQPELAETTLFYSQPKVVPKFSLTDQQGNVIGNAQLEGHWTWLFLGYTSCPDICPMTLAKLAAAKKQVKEKNVQVWFVSVDPNRDTQQKRADYAGYFGEGIVAATAAHEVLFPFVRSLGLIYAIGDTTQEQYAVDHSASIALINPKGELTAIFKPEFSVGQVPLVDKSKLVKDFDSISSQY</sequence>
<accession>A0A975HLX6</accession>
<keyword evidence="4" id="KW-1015">Disulfide bond</keyword>
<evidence type="ECO:0000256" key="1">
    <source>
        <dbReference type="ARBA" id="ARBA00010996"/>
    </source>
</evidence>
<dbReference type="Gene3D" id="3.40.30.10">
    <property type="entry name" value="Glutaredoxin"/>
    <property type="match status" value="1"/>
</dbReference>
<feature type="binding site" evidence="3">
    <location>
        <position position="76"/>
    </location>
    <ligand>
        <name>Cu cation</name>
        <dbReference type="ChEBI" id="CHEBI:23378"/>
    </ligand>
</feature>
<dbReference type="PROSITE" id="PS51257">
    <property type="entry name" value="PROKAR_LIPOPROTEIN"/>
    <property type="match status" value="1"/>
</dbReference>
<dbReference type="KEGG" id="pxi:J5O05_10825"/>
<dbReference type="PANTHER" id="PTHR12151:SF25">
    <property type="entry name" value="LINALOOL DEHYDRATASE_ISOMERASE DOMAIN-CONTAINING PROTEIN"/>
    <property type="match status" value="1"/>
</dbReference>
<evidence type="ECO:0000256" key="4">
    <source>
        <dbReference type="PIRSR" id="PIRSR603782-2"/>
    </source>
</evidence>
<dbReference type="AlphaFoldDB" id="A0A975HLX6"/>
<dbReference type="EMBL" id="CP072133">
    <property type="protein sequence ID" value="QTH70480.1"/>
    <property type="molecule type" value="Genomic_DNA"/>
</dbReference>
<feature type="binding site" evidence="3">
    <location>
        <position position="72"/>
    </location>
    <ligand>
        <name>Cu cation</name>
        <dbReference type="ChEBI" id="CHEBI:23378"/>
    </ligand>
</feature>
<keyword evidence="7" id="KW-1185">Reference proteome</keyword>
<evidence type="ECO:0000256" key="3">
    <source>
        <dbReference type="PIRSR" id="PIRSR603782-1"/>
    </source>
</evidence>
<reference evidence="6" key="1">
    <citation type="submission" date="2021-03" db="EMBL/GenBank/DDBJ databases">
        <title>Complete Genome of Pseudoalteromonas xiamenensis STKMTI.2, a new potential marine bacterium producing anti-Vibrio compounds.</title>
        <authorList>
            <person name="Handayani D.P."/>
            <person name="Isnansetyo A."/>
            <person name="Istiqomah I."/>
            <person name="Jumina J."/>
        </authorList>
    </citation>
    <scope>NUCLEOTIDE SEQUENCE</scope>
    <source>
        <strain evidence="6">STKMTI.2</strain>
    </source>
</reference>
<dbReference type="GO" id="GO:0046872">
    <property type="term" value="F:metal ion binding"/>
    <property type="evidence" value="ECO:0007669"/>
    <property type="project" value="UniProtKB-KW"/>
</dbReference>
<dbReference type="PROSITE" id="PS51352">
    <property type="entry name" value="THIOREDOXIN_2"/>
    <property type="match status" value="1"/>
</dbReference>
<evidence type="ECO:0000259" key="5">
    <source>
        <dbReference type="PROSITE" id="PS51352"/>
    </source>
</evidence>
<dbReference type="InterPro" id="IPR013766">
    <property type="entry name" value="Thioredoxin_domain"/>
</dbReference>
<evidence type="ECO:0000313" key="7">
    <source>
        <dbReference type="Proteomes" id="UP000664904"/>
    </source>
</evidence>
<organism evidence="6 7">
    <name type="scientific">Pseudoalteromonas xiamenensis</name>
    <dbReference type="NCBI Taxonomy" id="882626"/>
    <lineage>
        <taxon>Bacteria</taxon>
        <taxon>Pseudomonadati</taxon>
        <taxon>Pseudomonadota</taxon>
        <taxon>Gammaproteobacteria</taxon>
        <taxon>Alteromonadales</taxon>
        <taxon>Pseudoalteromonadaceae</taxon>
        <taxon>Pseudoalteromonas</taxon>
    </lineage>
</organism>
<dbReference type="Pfam" id="PF02630">
    <property type="entry name" value="SCO1-SenC"/>
    <property type="match status" value="1"/>
</dbReference>
<dbReference type="InterPro" id="IPR036249">
    <property type="entry name" value="Thioredoxin-like_sf"/>
</dbReference>
<evidence type="ECO:0000256" key="2">
    <source>
        <dbReference type="ARBA" id="ARBA00023008"/>
    </source>
</evidence>
<name>A0A975HLX6_9GAMM</name>
<dbReference type="InterPro" id="IPR003782">
    <property type="entry name" value="SCO1/SenC"/>
</dbReference>
<protein>
    <submittedName>
        <fullName evidence="6">SCO family protein</fullName>
    </submittedName>
</protein>